<accession>S5DS08</accession>
<evidence type="ECO:0000313" key="2">
    <source>
        <dbReference type="EMBL" id="AGQ19740.1"/>
    </source>
</evidence>
<dbReference type="AlphaFoldDB" id="S5DS08"/>
<dbReference type="EMBL" id="KC811141">
    <property type="protein sequence ID" value="AGQ19740.1"/>
    <property type="molecule type" value="Genomic_DNA"/>
</dbReference>
<feature type="chain" id="PRO_5004535519" evidence="1">
    <location>
        <begin position="25"/>
        <end position="211"/>
    </location>
</feature>
<reference evidence="2" key="1">
    <citation type="journal article" date="2013" name="Sci. Rep.">
        <title>Metagenomics uncovers a new group of low GC and ultra-small marine Actinobacteria.</title>
        <authorList>
            <person name="Ghai R."/>
            <person name="Mizuno C.M."/>
            <person name="Picazo A."/>
            <person name="Camacho A."/>
            <person name="Rodriguez-Valera F."/>
        </authorList>
    </citation>
    <scope>NUCLEOTIDE SEQUENCE</scope>
</reference>
<feature type="signal peptide" evidence="1">
    <location>
        <begin position="1"/>
        <end position="24"/>
    </location>
</feature>
<protein>
    <submittedName>
        <fullName evidence="2">MedDCM-OCT-S40-C8-cds17</fullName>
    </submittedName>
</protein>
<keyword evidence="1" id="KW-0732">Signal</keyword>
<proteinExistence type="predicted"/>
<sequence length="211" mass="23789">MIKNIFRYSFLFLILFIGCSSDEAVDETDTTQDSEADIVISEGLGETSEVFVSNWNKLVSTISEDDETTGFFSINPDEVKWTSIEKDTLYYEFGNTENLQSVFVINLNINSENNTVKEIEFFAPASKDEVNSQQSKLFFLLVIALSDETLDKDGRENILNNLGLYDEISNPKQLAGSVTKNNVRYILEPLIENNLLFGLNLYSSILESTNA</sequence>
<evidence type="ECO:0000256" key="1">
    <source>
        <dbReference type="SAM" id="SignalP"/>
    </source>
</evidence>
<name>S5DS08_9ACTN</name>
<dbReference type="PROSITE" id="PS51257">
    <property type="entry name" value="PROKAR_LIPOPROTEIN"/>
    <property type="match status" value="1"/>
</dbReference>
<organism evidence="2">
    <name type="scientific">Candidatus Actinomarina minuta</name>
    <dbReference type="NCBI Taxonomy" id="1389454"/>
    <lineage>
        <taxon>Bacteria</taxon>
        <taxon>Bacillati</taxon>
        <taxon>Actinomycetota</taxon>
        <taxon>Actinomycetes</taxon>
        <taxon>Candidatus Actinomarinidae</taxon>
        <taxon>Candidatus Actinomarinales</taxon>
        <taxon>Candidatus Actinomarineae</taxon>
        <taxon>Candidatus Actinomarinaceae</taxon>
        <taxon>Candidatus Actinomarina</taxon>
    </lineage>
</organism>